<dbReference type="PANTHER" id="PTHR43477">
    <property type="entry name" value="DIHYDROANTICAPSIN 7-DEHYDROGENASE"/>
    <property type="match status" value="1"/>
</dbReference>
<dbReference type="EMBL" id="CP097160">
    <property type="protein sequence ID" value="UQN14745.1"/>
    <property type="molecule type" value="Genomic_DNA"/>
</dbReference>
<dbReference type="InterPro" id="IPR036291">
    <property type="entry name" value="NAD(P)-bd_dom_sf"/>
</dbReference>
<gene>
    <name evidence="3" type="ORF">M3M28_11985</name>
</gene>
<dbReference type="InterPro" id="IPR051122">
    <property type="entry name" value="SDR_DHRS6-like"/>
</dbReference>
<dbReference type="Pfam" id="PF13561">
    <property type="entry name" value="adh_short_C2"/>
    <property type="match status" value="1"/>
</dbReference>
<dbReference type="InterPro" id="IPR002347">
    <property type="entry name" value="SDR_fam"/>
</dbReference>
<evidence type="ECO:0000256" key="2">
    <source>
        <dbReference type="ARBA" id="ARBA00023002"/>
    </source>
</evidence>
<dbReference type="SUPFAM" id="SSF51735">
    <property type="entry name" value="NAD(P)-binding Rossmann-fold domains"/>
    <property type="match status" value="1"/>
</dbReference>
<protein>
    <submittedName>
        <fullName evidence="3">SDR family oxidoreductase</fullName>
    </submittedName>
</protein>
<keyword evidence="2" id="KW-0560">Oxidoreductase</keyword>
<dbReference type="PRINTS" id="PR00081">
    <property type="entry name" value="GDHRDH"/>
</dbReference>
<organism evidence="3">
    <name type="scientific">Gulosibacter sediminis</name>
    <dbReference type="NCBI Taxonomy" id="1729695"/>
    <lineage>
        <taxon>Bacteria</taxon>
        <taxon>Bacillati</taxon>
        <taxon>Actinomycetota</taxon>
        <taxon>Actinomycetes</taxon>
        <taxon>Micrococcales</taxon>
        <taxon>Microbacteriaceae</taxon>
        <taxon>Gulosibacter</taxon>
    </lineage>
</organism>
<reference evidence="3" key="1">
    <citation type="submission" date="2022-05" db="EMBL/GenBank/DDBJ databases">
        <title>Complete genome sequence of toluene-degrading Gulosibacter sediminis strain ACHW.36C.</title>
        <authorList>
            <person name="Wai A.C."/>
            <person name="Lai G.K."/>
            <person name="Griffin S.D."/>
            <person name="Leung F.C."/>
        </authorList>
    </citation>
    <scope>NUCLEOTIDE SEQUENCE [LARGE SCALE GENOMIC DNA]</scope>
    <source>
        <strain evidence="3">ACHW.36C</strain>
    </source>
</reference>
<proteinExistence type="inferred from homology"/>
<dbReference type="Gene3D" id="3.40.50.720">
    <property type="entry name" value="NAD(P)-binding Rossmann-like Domain"/>
    <property type="match status" value="1"/>
</dbReference>
<comment type="similarity">
    <text evidence="1">Belongs to the short-chain dehydrogenases/reductases (SDR) family.</text>
</comment>
<sequence length="226" mass="22531">MDLQLTDRVVLVVGGNGTLGSVIVRRLEAEGATVVSASRSGAGGLTLDASDDESVRAGFASVLAEHGRLDGVVITAAPPAKTLDAARHADPDQVREAIEGKSLTFLRVANAALEVMGEAGYGRIVGISGQNARLTGNVSAAVRNAALNVAAKTLADSVAGSGITVNTVNPGNVVAEPDPEIGAGKPGQSTPGDTANLVAFLVSPLTGGISGEAIALGHRVRGVADL</sequence>
<name>A0ABY4MWD6_9MICO</name>
<dbReference type="PANTHER" id="PTHR43477:SF1">
    <property type="entry name" value="DIHYDROANTICAPSIN 7-DEHYDROGENASE"/>
    <property type="match status" value="1"/>
</dbReference>
<evidence type="ECO:0000256" key="1">
    <source>
        <dbReference type="ARBA" id="ARBA00006484"/>
    </source>
</evidence>
<evidence type="ECO:0000313" key="3">
    <source>
        <dbReference type="EMBL" id="UQN14745.1"/>
    </source>
</evidence>
<dbReference type="CDD" id="cd05233">
    <property type="entry name" value="SDR_c"/>
    <property type="match status" value="1"/>
</dbReference>
<accession>A0ABY4MWD6</accession>